<reference evidence="2 3" key="1">
    <citation type="submission" date="2021-03" db="EMBL/GenBank/DDBJ databases">
        <title>Enterococcal diversity collection.</title>
        <authorList>
            <person name="Gilmore M.S."/>
            <person name="Schwartzman J."/>
            <person name="Van Tyne D."/>
            <person name="Martin M."/>
            <person name="Earl A.M."/>
            <person name="Manson A.L."/>
            <person name="Straub T."/>
            <person name="Salamzade R."/>
            <person name="Saavedra J."/>
            <person name="Lebreton F."/>
            <person name="Prichula J."/>
            <person name="Schaufler K."/>
            <person name="Gaca A."/>
            <person name="Sgardioli B."/>
            <person name="Wagenaar J."/>
            <person name="Strong T."/>
        </authorList>
    </citation>
    <scope>NUCLEOTIDE SEQUENCE [LARGE SCALE GENOMIC DNA]</scope>
    <source>
        <strain evidence="2 3">669A</strain>
    </source>
</reference>
<dbReference type="InterPro" id="IPR000719">
    <property type="entry name" value="Prot_kinase_dom"/>
</dbReference>
<evidence type="ECO:0000259" key="1">
    <source>
        <dbReference type="PROSITE" id="PS50011"/>
    </source>
</evidence>
<organism evidence="2 3">
    <name type="scientific">Candidatus Enterococcus moelleringii</name>
    <dbReference type="NCBI Taxonomy" id="2815325"/>
    <lineage>
        <taxon>Bacteria</taxon>
        <taxon>Bacillati</taxon>
        <taxon>Bacillota</taxon>
        <taxon>Bacilli</taxon>
        <taxon>Lactobacillales</taxon>
        <taxon>Enterococcaceae</taxon>
        <taxon>Enterococcus</taxon>
    </lineage>
</organism>
<dbReference type="Gene3D" id="1.10.510.10">
    <property type="entry name" value="Transferase(Phosphotransferase) domain 1"/>
    <property type="match status" value="1"/>
</dbReference>
<dbReference type="PROSITE" id="PS50011">
    <property type="entry name" value="PROTEIN_KINASE_DOM"/>
    <property type="match status" value="1"/>
</dbReference>
<dbReference type="Pfam" id="PF00069">
    <property type="entry name" value="Pkinase"/>
    <property type="match status" value="1"/>
</dbReference>
<comment type="caution">
    <text evidence="2">The sequence shown here is derived from an EMBL/GenBank/DDBJ whole genome shotgun (WGS) entry which is preliminary data.</text>
</comment>
<accession>A0ABS3LD58</accession>
<sequence length="442" mass="49889">MAQNSILKKSQKVNLADGHTVTVVKEIGRGGQGVVYKVVDKTKKELALKWYYGDLIKQPKVFYNNLKENTKTGSPSPAFLWPVEITNWYKGTFGYVMPILPNNYRKFSDFLLAKVRFASYSSMVDAALNIVAAFKDLHNKGYNYQDLNDGNFFINPQTGEVLIGDNDNVMGHGQSSGVLGKSRYMAPEVVRRDKTPSKLTDRFSLSIILFMLLVGDHPLEGTRTRTDIFTITQDKKFFGIEPLFIFDEHDSSNRPVKNLHINAIACWPCLPDFIRKAFVESFSQECLLQEKGRLLEQQWIHLLLRLKSSIVRCPECNAEIFLDVKEQAICPDCQSKIQVVGYLEFAKKRSNIEICVPIFEGICLYEYQISVASDDYQTEVATILAKPGKFGLKNNSNFNWTITAPSGKTSIKQKGEVAILGLGFKIDFGNDCIAEVFSTSKF</sequence>
<dbReference type="InterPro" id="IPR011009">
    <property type="entry name" value="Kinase-like_dom_sf"/>
</dbReference>
<dbReference type="SMART" id="SM00220">
    <property type="entry name" value="S_TKc"/>
    <property type="match status" value="1"/>
</dbReference>
<protein>
    <recommendedName>
        <fullName evidence="1">Protein kinase domain-containing protein</fullName>
    </recommendedName>
</protein>
<proteinExistence type="predicted"/>
<dbReference type="Proteomes" id="UP000664601">
    <property type="component" value="Unassembled WGS sequence"/>
</dbReference>
<dbReference type="EMBL" id="JAFREM010000014">
    <property type="protein sequence ID" value="MBO1306304.1"/>
    <property type="molecule type" value="Genomic_DNA"/>
</dbReference>
<dbReference type="RefSeq" id="WP_207673237.1">
    <property type="nucleotide sequence ID" value="NZ_JAFREM010000014.1"/>
</dbReference>
<feature type="domain" description="Protein kinase" evidence="1">
    <location>
        <begin position="21"/>
        <end position="300"/>
    </location>
</feature>
<dbReference type="SUPFAM" id="SSF56112">
    <property type="entry name" value="Protein kinase-like (PK-like)"/>
    <property type="match status" value="1"/>
</dbReference>
<evidence type="ECO:0000313" key="3">
    <source>
        <dbReference type="Proteomes" id="UP000664601"/>
    </source>
</evidence>
<evidence type="ECO:0000313" key="2">
    <source>
        <dbReference type="EMBL" id="MBO1306304.1"/>
    </source>
</evidence>
<gene>
    <name evidence="2" type="ORF">JZO70_09040</name>
</gene>
<dbReference type="PANTHER" id="PTHR24345">
    <property type="entry name" value="SERINE/THREONINE-PROTEIN KINASE PLK"/>
    <property type="match status" value="1"/>
</dbReference>
<keyword evidence="3" id="KW-1185">Reference proteome</keyword>
<name>A0ABS3LD58_9ENTE</name>